<dbReference type="InterPro" id="IPR051918">
    <property type="entry name" value="STPP_CPPED1"/>
</dbReference>
<dbReference type="AlphaFoldDB" id="A0A091B2Z3"/>
<feature type="domain" description="Calcineurin-like phosphoesterase C-terminal" evidence="2">
    <location>
        <begin position="351"/>
        <end position="514"/>
    </location>
</feature>
<name>A0A091B2Z3_9GAMM</name>
<gene>
    <name evidence="4" type="ORF">N787_11650</name>
</gene>
<dbReference type="PATRIC" id="fig|1384056.3.peg.1544"/>
<dbReference type="STRING" id="1384056.N787_11650"/>
<feature type="signal peptide" evidence="1">
    <location>
        <begin position="1"/>
        <end position="21"/>
    </location>
</feature>
<feature type="domain" description="Calcineurin-like phosphoesterase N-terminal" evidence="3">
    <location>
        <begin position="39"/>
        <end position="104"/>
    </location>
</feature>
<feature type="chain" id="PRO_5001871178" description="Calcineurin phosphoesterase" evidence="1">
    <location>
        <begin position="22"/>
        <end position="531"/>
    </location>
</feature>
<dbReference type="InterPro" id="IPR029052">
    <property type="entry name" value="Metallo-depent_PP-like"/>
</dbReference>
<dbReference type="PANTHER" id="PTHR43143">
    <property type="entry name" value="METALLOPHOSPHOESTERASE, CALCINEURIN SUPERFAMILY"/>
    <property type="match status" value="1"/>
</dbReference>
<protein>
    <recommendedName>
        <fullName evidence="6">Calcineurin phosphoesterase</fullName>
    </recommendedName>
</protein>
<evidence type="ECO:0000259" key="2">
    <source>
        <dbReference type="Pfam" id="PF16370"/>
    </source>
</evidence>
<organism evidence="4 5">
    <name type="scientific">Arenimonas metalli CF5-1</name>
    <dbReference type="NCBI Taxonomy" id="1384056"/>
    <lineage>
        <taxon>Bacteria</taxon>
        <taxon>Pseudomonadati</taxon>
        <taxon>Pseudomonadota</taxon>
        <taxon>Gammaproteobacteria</taxon>
        <taxon>Lysobacterales</taxon>
        <taxon>Lysobacteraceae</taxon>
        <taxon>Arenimonas</taxon>
    </lineage>
</organism>
<dbReference type="RefSeq" id="WP_034212426.1">
    <property type="nucleotide sequence ID" value="NZ_AVCK01000020.1"/>
</dbReference>
<evidence type="ECO:0000259" key="3">
    <source>
        <dbReference type="Pfam" id="PF16371"/>
    </source>
</evidence>
<comment type="caution">
    <text evidence="4">The sequence shown here is derived from an EMBL/GenBank/DDBJ whole genome shotgun (WGS) entry which is preliminary data.</text>
</comment>
<evidence type="ECO:0000313" key="5">
    <source>
        <dbReference type="Proteomes" id="UP000029393"/>
    </source>
</evidence>
<reference evidence="4 5" key="1">
    <citation type="submission" date="2013-09" db="EMBL/GenBank/DDBJ databases">
        <title>Genome sequencing of Arenimonas metalli.</title>
        <authorList>
            <person name="Chen F."/>
            <person name="Wang G."/>
        </authorList>
    </citation>
    <scope>NUCLEOTIDE SEQUENCE [LARGE SCALE GENOMIC DNA]</scope>
    <source>
        <strain evidence="4 5">CF5-1</strain>
    </source>
</reference>
<keyword evidence="1" id="KW-0732">Signal</keyword>
<dbReference type="InterPro" id="IPR032285">
    <property type="entry name" value="Metallophos_N"/>
</dbReference>
<dbReference type="Gene3D" id="3.60.21.10">
    <property type="match status" value="1"/>
</dbReference>
<proteinExistence type="predicted"/>
<accession>A0A091B2Z3</accession>
<dbReference type="PANTHER" id="PTHR43143:SF6">
    <property type="entry name" value="BLL3016 PROTEIN"/>
    <property type="match status" value="1"/>
</dbReference>
<dbReference type="SUPFAM" id="SSF56300">
    <property type="entry name" value="Metallo-dependent phosphatases"/>
    <property type="match status" value="1"/>
</dbReference>
<evidence type="ECO:0000313" key="4">
    <source>
        <dbReference type="EMBL" id="KFN46061.1"/>
    </source>
</evidence>
<dbReference type="InterPro" id="IPR032288">
    <property type="entry name" value="Metallophos_C"/>
</dbReference>
<dbReference type="OrthoDB" id="9784378at2"/>
<keyword evidence="5" id="KW-1185">Reference proteome</keyword>
<sequence>MPVIVRVLLCLSLVLPVAALALPPPCNSGRVFEDRDGDGRWSRGDRPLPGVLVSDGVRLVRTDAQGGYGLPVEDGRTIFVVKPAGHAFPTGGDGLPEFWRHQQYHAGPTLKYGGIPDGFPACRDFALRRAAPSRGDLDVLVFADPQAKTQAQVDYYDRDIIAPLVAAANGRPAAALGLTLGDIANDDLSLYPALKAATARLRTPWLHAAGNHDLDFDAATDEDSLRSFRNAFGPDTFAWEEPQASFIVLDDVIYRPGQKPAYVGGLREEQFTWLAAYLDTLARDRRLVIAAHIPFFDEPGRETFRRADRERLFALLAPFSKVLLLSGHGHVQRHHYHDADDGWHGASPLHEYNVGAACGGYWGGAPDAAGLPDARMSDGTPNGYARLRLARDGGYALHWHAARAGDEAMSLHAPKVLRRGHWPGVGLFANVYMGEAGTRVEVRIDGGEWQPMRRVDAADPALVAENLLDDLATALRGYDRLPEAEASTHLWRFNLPTDLAAGEHAFEVRAFDRWRGELRASGSYRLVDAAE</sequence>
<evidence type="ECO:0000256" key="1">
    <source>
        <dbReference type="SAM" id="SignalP"/>
    </source>
</evidence>
<dbReference type="Pfam" id="PF16371">
    <property type="entry name" value="MetallophosN"/>
    <property type="match status" value="1"/>
</dbReference>
<dbReference type="eggNOG" id="COG1409">
    <property type="taxonomic scope" value="Bacteria"/>
</dbReference>
<evidence type="ECO:0008006" key="6">
    <source>
        <dbReference type="Google" id="ProtNLM"/>
    </source>
</evidence>
<dbReference type="EMBL" id="AVCK01000020">
    <property type="protein sequence ID" value="KFN46061.1"/>
    <property type="molecule type" value="Genomic_DNA"/>
</dbReference>
<dbReference type="Proteomes" id="UP000029393">
    <property type="component" value="Unassembled WGS sequence"/>
</dbReference>
<dbReference type="Pfam" id="PF16370">
    <property type="entry name" value="MetallophosC"/>
    <property type="match status" value="1"/>
</dbReference>